<dbReference type="Proteomes" id="UP000523821">
    <property type="component" value="Unassembled WGS sequence"/>
</dbReference>
<dbReference type="GO" id="GO:0005524">
    <property type="term" value="F:ATP binding"/>
    <property type="evidence" value="ECO:0007669"/>
    <property type="project" value="InterPro"/>
</dbReference>
<dbReference type="InterPro" id="IPR038718">
    <property type="entry name" value="SNF2-like_sf"/>
</dbReference>
<name>A0A7W9FMG6_9HYPH</name>
<evidence type="ECO:0000259" key="3">
    <source>
        <dbReference type="PROSITE" id="PS51194"/>
    </source>
</evidence>
<dbReference type="InterPro" id="IPR001650">
    <property type="entry name" value="Helicase_C-like"/>
</dbReference>
<accession>A0A7W9FMG6</accession>
<dbReference type="SMART" id="SM00490">
    <property type="entry name" value="HELICc"/>
    <property type="match status" value="1"/>
</dbReference>
<evidence type="ECO:0000256" key="1">
    <source>
        <dbReference type="ARBA" id="ARBA00022801"/>
    </source>
</evidence>
<evidence type="ECO:0000313" key="5">
    <source>
        <dbReference type="Proteomes" id="UP000523821"/>
    </source>
</evidence>
<dbReference type="InterPro" id="IPR014001">
    <property type="entry name" value="Helicase_ATP-bd"/>
</dbReference>
<keyword evidence="4" id="KW-0547">Nucleotide-binding</keyword>
<evidence type="ECO:0000259" key="2">
    <source>
        <dbReference type="PROSITE" id="PS51192"/>
    </source>
</evidence>
<keyword evidence="4" id="KW-0347">Helicase</keyword>
<dbReference type="GO" id="GO:0016787">
    <property type="term" value="F:hydrolase activity"/>
    <property type="evidence" value="ECO:0007669"/>
    <property type="project" value="UniProtKB-KW"/>
</dbReference>
<dbReference type="PROSITE" id="PS51194">
    <property type="entry name" value="HELICASE_CTER"/>
    <property type="match status" value="1"/>
</dbReference>
<evidence type="ECO:0000313" key="4">
    <source>
        <dbReference type="EMBL" id="MBB5753360.1"/>
    </source>
</evidence>
<keyword evidence="4" id="KW-0067">ATP-binding</keyword>
<dbReference type="AlphaFoldDB" id="A0A7W9FMG6"/>
<organism evidence="4 5">
    <name type="scientific">Prosthecomicrobium pneumaticum</name>
    <dbReference type="NCBI Taxonomy" id="81895"/>
    <lineage>
        <taxon>Bacteria</taxon>
        <taxon>Pseudomonadati</taxon>
        <taxon>Pseudomonadota</taxon>
        <taxon>Alphaproteobacteria</taxon>
        <taxon>Hyphomicrobiales</taxon>
        <taxon>Kaistiaceae</taxon>
        <taxon>Prosthecomicrobium</taxon>
    </lineage>
</organism>
<gene>
    <name evidence="4" type="ORF">GGQ63_002426</name>
</gene>
<dbReference type="RefSeq" id="WP_183856090.1">
    <property type="nucleotide sequence ID" value="NZ_JACHOO010000004.1"/>
</dbReference>
<proteinExistence type="predicted"/>
<dbReference type="PANTHER" id="PTHR10799">
    <property type="entry name" value="SNF2/RAD54 HELICASE FAMILY"/>
    <property type="match status" value="1"/>
</dbReference>
<dbReference type="Pfam" id="PF00176">
    <property type="entry name" value="SNF2-rel_dom"/>
    <property type="match status" value="1"/>
</dbReference>
<keyword evidence="1" id="KW-0378">Hydrolase</keyword>
<protein>
    <submittedName>
        <fullName evidence="4">Superfamily II DNA or RNA helicase</fullName>
    </submittedName>
</protein>
<dbReference type="GO" id="GO:0004386">
    <property type="term" value="F:helicase activity"/>
    <property type="evidence" value="ECO:0007669"/>
    <property type="project" value="UniProtKB-KW"/>
</dbReference>
<dbReference type="CDD" id="cd18793">
    <property type="entry name" value="SF2_C_SNF"/>
    <property type="match status" value="1"/>
</dbReference>
<dbReference type="Pfam" id="PF00271">
    <property type="entry name" value="Helicase_C"/>
    <property type="match status" value="1"/>
</dbReference>
<reference evidence="4 5" key="1">
    <citation type="submission" date="2020-08" db="EMBL/GenBank/DDBJ databases">
        <title>Genomic Encyclopedia of Type Strains, Phase IV (KMG-IV): sequencing the most valuable type-strain genomes for metagenomic binning, comparative biology and taxonomic classification.</title>
        <authorList>
            <person name="Goeker M."/>
        </authorList>
    </citation>
    <scope>NUCLEOTIDE SEQUENCE [LARGE SCALE GENOMIC DNA]</scope>
    <source>
        <strain evidence="4 5">DSM 16268</strain>
    </source>
</reference>
<dbReference type="SMART" id="SM00487">
    <property type="entry name" value="DEXDc"/>
    <property type="match status" value="1"/>
</dbReference>
<dbReference type="SUPFAM" id="SSF52540">
    <property type="entry name" value="P-loop containing nucleoside triphosphate hydrolases"/>
    <property type="match status" value="2"/>
</dbReference>
<dbReference type="Gene3D" id="3.40.50.300">
    <property type="entry name" value="P-loop containing nucleotide triphosphate hydrolases"/>
    <property type="match status" value="1"/>
</dbReference>
<dbReference type="PROSITE" id="PS51192">
    <property type="entry name" value="HELICASE_ATP_BIND_1"/>
    <property type="match status" value="1"/>
</dbReference>
<comment type="caution">
    <text evidence="4">The sequence shown here is derived from an EMBL/GenBank/DDBJ whole genome shotgun (WGS) entry which is preliminary data.</text>
</comment>
<dbReference type="Gene3D" id="3.40.50.10810">
    <property type="entry name" value="Tandem AAA-ATPase domain"/>
    <property type="match status" value="1"/>
</dbReference>
<feature type="domain" description="Helicase ATP-binding" evidence="2">
    <location>
        <begin position="503"/>
        <end position="695"/>
    </location>
</feature>
<dbReference type="EMBL" id="JACHOO010000004">
    <property type="protein sequence ID" value="MBB5753360.1"/>
    <property type="molecule type" value="Genomic_DNA"/>
</dbReference>
<sequence>MELRYDVDAEGITLLPVRKAGLARLFARRSAGDLRHLPASERDLICAIADLRALSGDDPRQLEIADDRIRLSHRLAAQLDAAGARALGLPKPVDLTLSTDVEGVVGASGFRLVYRWTKAGQTQWPTRVGAILETAQGDRLVPHWMLDAIEIADAARTGGADASDWEALARFRQALEPGLTMSRNDDAARISMTDFLSGLEVRLADAFSISPTAQGDDFDVVPFSRERLRGAGAAHEGEVDEAQGELEGETLVAFQRRLRDRGALPAYRVRPGSYLIIDRSAMPALKVMAERQRAPSAERRAFMADPRPRLTEAIMADREARGLFEGLDPQDVEEAAEAFAGPVFVETAQYSERVLGVAPFEREQAPPDGGGGTTWLPEDFSRRLSGHLDAQTPEALEALRREVEAAIEAGRPSVLRDGLEIPAGAETLATIGARLASEVSSDPDEEPGRDRTEPIVLASKSNLRELEWFAALAPRRVRSRDLPALVKTPLKPHQQASFAWQIAAFEAGLPGVLNADEQGLGKTLQTIAFLSWLQAEMVEPALRRPLLIVAPTSLLLNWEQEVARHLREPGLGHVIRLYGAGTGTRKRAGARGRDIDGGAATLDLAFLQEAIAEGRAHRFWVLTTYTTLTNYQHSLAPIPFAAAVFDEIQALKNNRSMRAAAARTVKADFTIGLTGTPIENSVLDLWSIMDRVAPGRLDTEADFRARYRSPDAAAMADLHARVFDPREGVPPIGIRRLKSDVATDLPAKRRRLYPRAMPGPQQLAYEDARLKLARGGAGAALTMLHHIRTVSVHPDLDGDRRAGDFIAASARLTACFDLLRRIRAKGERALVFVEHRRMQYRFIELAKAELGLAAIDLINGDTPIRKRQEIVDRFQKHGSGPGFDLLVLGPKAAGTGLTLTAATHVVHLSRWWNPAVEEQCNDRVHRIGQTRPVTIHLPMAIHTGYREGSFDCLLHSLMQRKRKLAEAALWPMGDTAEDAAHLEAMLRAGADHQGEGEDPVRRAMHAMFARDGLAPPEWQEDGSILAE</sequence>
<dbReference type="InterPro" id="IPR049730">
    <property type="entry name" value="SNF2/RAD54-like_C"/>
</dbReference>
<feature type="domain" description="Helicase C-terminal" evidence="3">
    <location>
        <begin position="814"/>
        <end position="980"/>
    </location>
</feature>
<dbReference type="InterPro" id="IPR000330">
    <property type="entry name" value="SNF2_N"/>
</dbReference>
<dbReference type="InterPro" id="IPR027417">
    <property type="entry name" value="P-loop_NTPase"/>
</dbReference>
<keyword evidence="5" id="KW-1185">Reference proteome</keyword>